<dbReference type="InterPro" id="IPR050351">
    <property type="entry name" value="BphY/WalK/GraS-like"/>
</dbReference>
<dbReference type="FunFam" id="3.30.565.10:FF:000006">
    <property type="entry name" value="Sensor histidine kinase WalK"/>
    <property type="match status" value="1"/>
</dbReference>
<feature type="domain" description="Histidine kinase" evidence="15">
    <location>
        <begin position="284"/>
        <end position="503"/>
    </location>
</feature>
<dbReference type="PRINTS" id="PR00344">
    <property type="entry name" value="BCTRLSENSOR"/>
</dbReference>
<evidence type="ECO:0000256" key="10">
    <source>
        <dbReference type="ARBA" id="ARBA00022989"/>
    </source>
</evidence>
<dbReference type="Gene3D" id="3.30.450.20">
    <property type="entry name" value="PAS domain"/>
    <property type="match status" value="1"/>
</dbReference>
<dbReference type="PROSITE" id="PS50109">
    <property type="entry name" value="HIS_KIN"/>
    <property type="match status" value="1"/>
</dbReference>
<evidence type="ECO:0000256" key="9">
    <source>
        <dbReference type="ARBA" id="ARBA00022840"/>
    </source>
</evidence>
<dbReference type="InterPro" id="IPR035965">
    <property type="entry name" value="PAS-like_dom_sf"/>
</dbReference>
<evidence type="ECO:0000259" key="16">
    <source>
        <dbReference type="PROSITE" id="PS50112"/>
    </source>
</evidence>
<evidence type="ECO:0000256" key="7">
    <source>
        <dbReference type="ARBA" id="ARBA00022741"/>
    </source>
</evidence>
<dbReference type="Pfam" id="PF00512">
    <property type="entry name" value="HisKA"/>
    <property type="match status" value="1"/>
</dbReference>
<organism evidence="17 18">
    <name type="scientific">Candidatus Magasanikbacteria bacterium RIFCSPHIGHO2_02_FULL_51_14</name>
    <dbReference type="NCBI Taxonomy" id="1798683"/>
    <lineage>
        <taxon>Bacteria</taxon>
        <taxon>Candidatus Magasanikiibacteriota</taxon>
    </lineage>
</organism>
<evidence type="ECO:0000256" key="14">
    <source>
        <dbReference type="SAM" id="Phobius"/>
    </source>
</evidence>
<evidence type="ECO:0000313" key="18">
    <source>
        <dbReference type="Proteomes" id="UP000177457"/>
    </source>
</evidence>
<gene>
    <name evidence="17" type="ORF">A3C90_00620</name>
</gene>
<evidence type="ECO:0000256" key="13">
    <source>
        <dbReference type="SAM" id="Coils"/>
    </source>
</evidence>
<dbReference type="PANTHER" id="PTHR42878:SF7">
    <property type="entry name" value="SENSOR HISTIDINE KINASE GLRK"/>
    <property type="match status" value="1"/>
</dbReference>
<dbReference type="InterPro" id="IPR036890">
    <property type="entry name" value="HATPase_C_sf"/>
</dbReference>
<dbReference type="Gene3D" id="1.10.287.130">
    <property type="match status" value="1"/>
</dbReference>
<comment type="catalytic activity">
    <reaction evidence="1">
        <text>ATP + protein L-histidine = ADP + protein N-phospho-L-histidine.</text>
        <dbReference type="EC" id="2.7.13.3"/>
    </reaction>
</comment>
<dbReference type="InterPro" id="IPR013767">
    <property type="entry name" value="PAS_fold"/>
</dbReference>
<dbReference type="GO" id="GO:0000156">
    <property type="term" value="F:phosphorelay response regulator activity"/>
    <property type="evidence" value="ECO:0007669"/>
    <property type="project" value="TreeGrafter"/>
</dbReference>
<evidence type="ECO:0000256" key="5">
    <source>
        <dbReference type="ARBA" id="ARBA00022679"/>
    </source>
</evidence>
<feature type="transmembrane region" description="Helical" evidence="14">
    <location>
        <begin position="33"/>
        <end position="53"/>
    </location>
</feature>
<dbReference type="SMART" id="SM00387">
    <property type="entry name" value="HATPase_c"/>
    <property type="match status" value="1"/>
</dbReference>
<accession>A0A1F6MFU2</accession>
<dbReference type="InterPro" id="IPR003661">
    <property type="entry name" value="HisK_dim/P_dom"/>
</dbReference>
<dbReference type="EC" id="2.7.13.3" evidence="3"/>
<dbReference type="GO" id="GO:0000155">
    <property type="term" value="F:phosphorelay sensor kinase activity"/>
    <property type="evidence" value="ECO:0007669"/>
    <property type="project" value="InterPro"/>
</dbReference>
<dbReference type="Proteomes" id="UP000177457">
    <property type="component" value="Unassembled WGS sequence"/>
</dbReference>
<keyword evidence="10 14" id="KW-1133">Transmembrane helix</keyword>
<dbReference type="GO" id="GO:0030295">
    <property type="term" value="F:protein kinase activator activity"/>
    <property type="evidence" value="ECO:0007669"/>
    <property type="project" value="TreeGrafter"/>
</dbReference>
<evidence type="ECO:0000256" key="11">
    <source>
        <dbReference type="ARBA" id="ARBA00023012"/>
    </source>
</evidence>
<comment type="subcellular location">
    <subcellularLocation>
        <location evidence="2">Membrane</location>
        <topology evidence="2">Multi-pass membrane protein</topology>
    </subcellularLocation>
</comment>
<evidence type="ECO:0000256" key="8">
    <source>
        <dbReference type="ARBA" id="ARBA00022777"/>
    </source>
</evidence>
<keyword evidence="6 14" id="KW-0812">Transmembrane</keyword>
<dbReference type="SMART" id="SM00388">
    <property type="entry name" value="HisKA"/>
    <property type="match status" value="1"/>
</dbReference>
<dbReference type="PROSITE" id="PS50112">
    <property type="entry name" value="PAS"/>
    <property type="match status" value="1"/>
</dbReference>
<evidence type="ECO:0000259" key="15">
    <source>
        <dbReference type="PROSITE" id="PS50109"/>
    </source>
</evidence>
<keyword evidence="8" id="KW-0418">Kinase</keyword>
<dbReference type="GO" id="GO:0016020">
    <property type="term" value="C:membrane"/>
    <property type="evidence" value="ECO:0007669"/>
    <property type="project" value="UniProtKB-SubCell"/>
</dbReference>
<dbReference type="Pfam" id="PF02518">
    <property type="entry name" value="HATPase_c"/>
    <property type="match status" value="1"/>
</dbReference>
<evidence type="ECO:0000256" key="3">
    <source>
        <dbReference type="ARBA" id="ARBA00012438"/>
    </source>
</evidence>
<feature type="coiled-coil region" evidence="13">
    <location>
        <begin position="130"/>
        <end position="157"/>
    </location>
</feature>
<evidence type="ECO:0000256" key="12">
    <source>
        <dbReference type="ARBA" id="ARBA00023136"/>
    </source>
</evidence>
<reference evidence="17 18" key="1">
    <citation type="journal article" date="2016" name="Nat. Commun.">
        <title>Thousands of microbial genomes shed light on interconnected biogeochemical processes in an aquifer system.</title>
        <authorList>
            <person name="Anantharaman K."/>
            <person name="Brown C.T."/>
            <person name="Hug L.A."/>
            <person name="Sharon I."/>
            <person name="Castelle C.J."/>
            <person name="Probst A.J."/>
            <person name="Thomas B.C."/>
            <person name="Singh A."/>
            <person name="Wilkins M.J."/>
            <person name="Karaoz U."/>
            <person name="Brodie E.L."/>
            <person name="Williams K.H."/>
            <person name="Hubbard S.S."/>
            <person name="Banfield J.F."/>
        </authorList>
    </citation>
    <scope>NUCLEOTIDE SEQUENCE [LARGE SCALE GENOMIC DNA]</scope>
</reference>
<dbReference type="SUPFAM" id="SSF47384">
    <property type="entry name" value="Homodimeric domain of signal transducing histidine kinase"/>
    <property type="match status" value="1"/>
</dbReference>
<dbReference type="CDD" id="cd00082">
    <property type="entry name" value="HisKA"/>
    <property type="match status" value="1"/>
</dbReference>
<protein>
    <recommendedName>
        <fullName evidence="3">histidine kinase</fullName>
        <ecNumber evidence="3">2.7.13.3</ecNumber>
    </recommendedName>
</protein>
<dbReference type="GO" id="GO:0007234">
    <property type="term" value="P:osmosensory signaling via phosphorelay pathway"/>
    <property type="evidence" value="ECO:0007669"/>
    <property type="project" value="TreeGrafter"/>
</dbReference>
<keyword evidence="5" id="KW-0808">Transferase</keyword>
<keyword evidence="11" id="KW-0902">Two-component regulatory system</keyword>
<name>A0A1F6MFU2_9BACT</name>
<keyword evidence="7" id="KW-0547">Nucleotide-binding</keyword>
<dbReference type="InterPro" id="IPR004358">
    <property type="entry name" value="Sig_transdc_His_kin-like_C"/>
</dbReference>
<dbReference type="Pfam" id="PF00989">
    <property type="entry name" value="PAS"/>
    <property type="match status" value="1"/>
</dbReference>
<evidence type="ECO:0000256" key="6">
    <source>
        <dbReference type="ARBA" id="ARBA00022692"/>
    </source>
</evidence>
<dbReference type="Gene3D" id="3.30.565.10">
    <property type="entry name" value="Histidine kinase-like ATPase, C-terminal domain"/>
    <property type="match status" value="1"/>
</dbReference>
<dbReference type="NCBIfam" id="TIGR00229">
    <property type="entry name" value="sensory_box"/>
    <property type="match status" value="1"/>
</dbReference>
<evidence type="ECO:0000256" key="2">
    <source>
        <dbReference type="ARBA" id="ARBA00004141"/>
    </source>
</evidence>
<keyword evidence="9" id="KW-0067">ATP-binding</keyword>
<keyword evidence="13" id="KW-0175">Coiled coil</keyword>
<dbReference type="SUPFAM" id="SSF55785">
    <property type="entry name" value="PYP-like sensor domain (PAS domain)"/>
    <property type="match status" value="1"/>
</dbReference>
<dbReference type="PANTHER" id="PTHR42878">
    <property type="entry name" value="TWO-COMPONENT HISTIDINE KINASE"/>
    <property type="match status" value="1"/>
</dbReference>
<keyword evidence="12 14" id="KW-0472">Membrane</keyword>
<dbReference type="GO" id="GO:0006355">
    <property type="term" value="P:regulation of DNA-templated transcription"/>
    <property type="evidence" value="ECO:0007669"/>
    <property type="project" value="InterPro"/>
</dbReference>
<dbReference type="InterPro" id="IPR036097">
    <property type="entry name" value="HisK_dim/P_sf"/>
</dbReference>
<evidence type="ECO:0000256" key="1">
    <source>
        <dbReference type="ARBA" id="ARBA00000085"/>
    </source>
</evidence>
<evidence type="ECO:0000313" key="17">
    <source>
        <dbReference type="EMBL" id="OGH70408.1"/>
    </source>
</evidence>
<comment type="caution">
    <text evidence="17">The sequence shown here is derived from an EMBL/GenBank/DDBJ whole genome shotgun (WGS) entry which is preliminary data.</text>
</comment>
<dbReference type="InterPro" id="IPR000014">
    <property type="entry name" value="PAS"/>
</dbReference>
<dbReference type="STRING" id="1798683.A3C90_00620"/>
<feature type="domain" description="PAS" evidence="16">
    <location>
        <begin position="150"/>
        <end position="207"/>
    </location>
</feature>
<dbReference type="SUPFAM" id="SSF55874">
    <property type="entry name" value="ATPase domain of HSP90 chaperone/DNA topoisomerase II/histidine kinase"/>
    <property type="match status" value="1"/>
</dbReference>
<dbReference type="InterPro" id="IPR003594">
    <property type="entry name" value="HATPase_dom"/>
</dbReference>
<feature type="transmembrane region" description="Helical" evidence="14">
    <location>
        <begin position="7"/>
        <end position="27"/>
    </location>
</feature>
<evidence type="ECO:0000256" key="4">
    <source>
        <dbReference type="ARBA" id="ARBA00022553"/>
    </source>
</evidence>
<dbReference type="GO" id="GO:0005524">
    <property type="term" value="F:ATP binding"/>
    <property type="evidence" value="ECO:0007669"/>
    <property type="project" value="UniProtKB-KW"/>
</dbReference>
<keyword evidence="4" id="KW-0597">Phosphoprotein</keyword>
<dbReference type="CDD" id="cd00130">
    <property type="entry name" value="PAS"/>
    <property type="match status" value="1"/>
</dbReference>
<proteinExistence type="predicted"/>
<dbReference type="EMBL" id="MFQE01000047">
    <property type="protein sequence ID" value="OGH70408.1"/>
    <property type="molecule type" value="Genomic_DNA"/>
</dbReference>
<dbReference type="InterPro" id="IPR005467">
    <property type="entry name" value="His_kinase_dom"/>
</dbReference>
<dbReference type="AlphaFoldDB" id="A0A1F6MFU2"/>
<sequence>MKIRAKIFWAYLAASCILVVIGTAIFYYSQSVVLLLVFGVCVLVLIAWGGASISNEAMDHLNRSIAESAESDWERPIAPWPHGKDEIGVIAREFENMRLLIKKCRLRVHSEVRAQTKEIAKRETLFEDQQSAILNILDDLEAEKNKLQEEKAKDDAILDNVGDGLIVLDRDARIMVMNVVAQELLGWAASRVVGKQMSEVVKLTNEEGNAVPPAERSFTQALLSGKKVSSSAYFLTRKNKTRFPAAISASPVFFGKKVIGVVNIFHDIAREKAIDRAKTEFVSLASHQLRTPLSAINWYAEMLLAGDVGRVNKEQKEYLDEIYRANKRMVALVSALLNVSRIELGTMAIMPEPTILSELAEDVLNELAHQISLKELRIVKEFRKDVPTMRVDPRLVRVIFQNLLSNAVKYTPAKGKINVSIARKDPDAMIRVEDSGYGIPTAVHPKIFTKLFRADNARERDAEGTGLGLYIVKSIVDQSGGNIWFESAENKGTTFFVTLPLAGMTKREGTKGPEEMTS</sequence>